<dbReference type="Proteomes" id="UP001314170">
    <property type="component" value="Unassembled WGS sequence"/>
</dbReference>
<comment type="caution">
    <text evidence="2">The sequence shown here is derived from an EMBL/GenBank/DDBJ whole genome shotgun (WGS) entry which is preliminary data.</text>
</comment>
<dbReference type="InterPro" id="IPR025131">
    <property type="entry name" value="DUF4057"/>
</dbReference>
<name>A0AAV1SK50_9ROSI</name>
<dbReference type="Pfam" id="PF13266">
    <property type="entry name" value="DUF4057"/>
    <property type="match status" value="1"/>
</dbReference>
<feature type="domain" description="DUF4057" evidence="1">
    <location>
        <begin position="6"/>
        <end position="47"/>
    </location>
</feature>
<dbReference type="PANTHER" id="PTHR12149:SF8">
    <property type="entry name" value="PROTEIN-RIBULOSAMINE 3-KINASE"/>
    <property type="match status" value="1"/>
</dbReference>
<organism evidence="2 3">
    <name type="scientific">Dovyalis caffra</name>
    <dbReference type="NCBI Taxonomy" id="77055"/>
    <lineage>
        <taxon>Eukaryota</taxon>
        <taxon>Viridiplantae</taxon>
        <taxon>Streptophyta</taxon>
        <taxon>Embryophyta</taxon>
        <taxon>Tracheophyta</taxon>
        <taxon>Spermatophyta</taxon>
        <taxon>Magnoliopsida</taxon>
        <taxon>eudicotyledons</taxon>
        <taxon>Gunneridae</taxon>
        <taxon>Pentapetalae</taxon>
        <taxon>rosids</taxon>
        <taxon>fabids</taxon>
        <taxon>Malpighiales</taxon>
        <taxon>Salicaceae</taxon>
        <taxon>Flacourtieae</taxon>
        <taxon>Dovyalis</taxon>
    </lineage>
</organism>
<dbReference type="AlphaFoldDB" id="A0AAV1SK50"/>
<evidence type="ECO:0000313" key="2">
    <source>
        <dbReference type="EMBL" id="CAK7350761.1"/>
    </source>
</evidence>
<keyword evidence="3" id="KW-1185">Reference proteome</keyword>
<dbReference type="EMBL" id="CAWUPB010001184">
    <property type="protein sequence ID" value="CAK7350761.1"/>
    <property type="molecule type" value="Genomic_DNA"/>
</dbReference>
<accession>A0AAV1SK50</accession>
<gene>
    <name evidence="2" type="ORF">DCAF_LOCUS23505</name>
</gene>
<dbReference type="PANTHER" id="PTHR12149">
    <property type="entry name" value="FRUCTOSAMINE 3 KINASE-RELATED PROTEIN"/>
    <property type="match status" value="1"/>
</dbReference>
<evidence type="ECO:0000259" key="1">
    <source>
        <dbReference type="Pfam" id="PF13266"/>
    </source>
</evidence>
<dbReference type="Gene3D" id="3.30.200.20">
    <property type="entry name" value="Phosphorylase Kinase, domain 1"/>
    <property type="match status" value="1"/>
</dbReference>
<reference evidence="2 3" key="1">
    <citation type="submission" date="2024-01" db="EMBL/GenBank/DDBJ databases">
        <authorList>
            <person name="Waweru B."/>
        </authorList>
    </citation>
    <scope>NUCLEOTIDE SEQUENCE [LARGE SCALE GENOMIC DNA]</scope>
</reference>
<evidence type="ECO:0000313" key="3">
    <source>
        <dbReference type="Proteomes" id="UP001314170"/>
    </source>
</evidence>
<dbReference type="InterPro" id="IPR016477">
    <property type="entry name" value="Fructo-/Ketosamine-3-kinase"/>
</dbReference>
<sequence length="142" mass="15416">MLSHYLLTWSETLPADSPTVGSALRSTRSHQPSDGISKIMRISPIGDGCINTARRCDADAGSFFVKINRGIGPSMFEGEALGLGAMAFRGNRCVLGRKLAEMHKAGKSEKCFGLMLIIPLADKYLDIRPDRVLQKPQIGLPT</sequence>
<proteinExistence type="predicted"/>
<protein>
    <recommendedName>
        <fullName evidence="1">DUF4057 domain-containing protein</fullName>
    </recommendedName>
</protein>